<feature type="signal peptide" evidence="5">
    <location>
        <begin position="1"/>
        <end position="27"/>
    </location>
</feature>
<dbReference type="GO" id="GO:0009897">
    <property type="term" value="C:external side of plasma membrane"/>
    <property type="evidence" value="ECO:0007669"/>
    <property type="project" value="TreeGrafter"/>
</dbReference>
<dbReference type="InterPro" id="IPR003598">
    <property type="entry name" value="Ig_sub2"/>
</dbReference>
<dbReference type="SUPFAM" id="SSF48726">
    <property type="entry name" value="Immunoglobulin"/>
    <property type="match status" value="1"/>
</dbReference>
<dbReference type="InterPro" id="IPR050488">
    <property type="entry name" value="Ig_Fc_receptor"/>
</dbReference>
<dbReference type="Pfam" id="PF13895">
    <property type="entry name" value="Ig_2"/>
    <property type="match status" value="1"/>
</dbReference>
<keyword evidence="1 5" id="KW-0732">Signal</keyword>
<keyword evidence="2" id="KW-1015">Disulfide bond</keyword>
<evidence type="ECO:0000256" key="5">
    <source>
        <dbReference type="SAM" id="SignalP"/>
    </source>
</evidence>
<dbReference type="InterPro" id="IPR007110">
    <property type="entry name" value="Ig-like_dom"/>
</dbReference>
<dbReference type="PROSITE" id="PS50835">
    <property type="entry name" value="IG_LIKE"/>
    <property type="match status" value="1"/>
</dbReference>
<feature type="compositionally biased region" description="Polar residues" evidence="3">
    <location>
        <begin position="312"/>
        <end position="336"/>
    </location>
</feature>
<feature type="compositionally biased region" description="Polar residues" evidence="3">
    <location>
        <begin position="292"/>
        <end position="303"/>
    </location>
</feature>
<evidence type="ECO:0000256" key="3">
    <source>
        <dbReference type="SAM" id="MobiDB-lite"/>
    </source>
</evidence>
<dbReference type="SMART" id="SM00409">
    <property type="entry name" value="IG"/>
    <property type="match status" value="1"/>
</dbReference>
<name>A0AAX7SER5_ASTCA</name>
<reference evidence="8" key="2">
    <citation type="submission" date="2023-03" db="EMBL/GenBank/DDBJ databases">
        <authorList>
            <consortium name="Wellcome Sanger Institute Data Sharing"/>
        </authorList>
    </citation>
    <scope>NUCLEOTIDE SEQUENCE [LARGE SCALE GENOMIC DNA]</scope>
</reference>
<dbReference type="InterPro" id="IPR003599">
    <property type="entry name" value="Ig_sub"/>
</dbReference>
<sequence>MVITTLCFRLLMLEVILLGTHVQNSLPQKMGAATLRVTPNRLQHFQFKSLSFVCESPDGSAELRGIKTSEDKLESFSPLCNSKGNSSSCTITQTYVTDSAEYWCEDKGGQRSNSVNITITDGSVILQSPVFPVFEGNNVTLRCISKTTHTNQSANFYKDDGLIDRSPSDNMEINSVSRSDEGRYKCSISGVGTSPESWLHVRSYSSGETLSDDFNSTPDLFLLWIVLPLLVIILTLLVVGFLNTCKHRVSSKTSSVASNSDEDHPGDDSSPSDDISEQPVYTTVIINKTEQTQELESGLSRSTLPPIPQAVEESSSPETVIYSPIQTATNKQTSNT</sequence>
<proteinExistence type="predicted"/>
<dbReference type="Ensembl" id="ENSACLT00000079762.1">
    <property type="protein sequence ID" value="ENSACLP00000042578.1"/>
    <property type="gene ID" value="ENSACLG00000029898.1"/>
</dbReference>
<feature type="chain" id="PRO_5044193568" description="Ig-like domain-containing protein" evidence="5">
    <location>
        <begin position="28"/>
        <end position="336"/>
    </location>
</feature>
<evidence type="ECO:0000313" key="8">
    <source>
        <dbReference type="Proteomes" id="UP000265100"/>
    </source>
</evidence>
<dbReference type="GeneTree" id="ENSGT00940000163711"/>
<reference evidence="7" key="3">
    <citation type="submission" date="2025-08" db="UniProtKB">
        <authorList>
            <consortium name="Ensembl"/>
        </authorList>
    </citation>
    <scope>IDENTIFICATION</scope>
</reference>
<feature type="region of interest" description="Disordered" evidence="3">
    <location>
        <begin position="252"/>
        <end position="280"/>
    </location>
</feature>
<dbReference type="InterPro" id="IPR013783">
    <property type="entry name" value="Ig-like_fold"/>
</dbReference>
<dbReference type="Proteomes" id="UP000265100">
    <property type="component" value="Chromosome 2"/>
</dbReference>
<protein>
    <recommendedName>
        <fullName evidence="6">Ig-like domain-containing protein</fullName>
    </recommendedName>
</protein>
<dbReference type="AlphaFoldDB" id="A0AAX7SER5"/>
<keyword evidence="4" id="KW-0812">Transmembrane</keyword>
<organism evidence="7 8">
    <name type="scientific">Astatotilapia calliptera</name>
    <name type="common">Eastern happy</name>
    <name type="synonym">Chromis callipterus</name>
    <dbReference type="NCBI Taxonomy" id="8154"/>
    <lineage>
        <taxon>Eukaryota</taxon>
        <taxon>Metazoa</taxon>
        <taxon>Chordata</taxon>
        <taxon>Craniata</taxon>
        <taxon>Vertebrata</taxon>
        <taxon>Euteleostomi</taxon>
        <taxon>Actinopterygii</taxon>
        <taxon>Neopterygii</taxon>
        <taxon>Teleostei</taxon>
        <taxon>Neoteleostei</taxon>
        <taxon>Acanthomorphata</taxon>
        <taxon>Ovalentaria</taxon>
        <taxon>Cichlomorphae</taxon>
        <taxon>Cichliformes</taxon>
        <taxon>Cichlidae</taxon>
        <taxon>African cichlids</taxon>
        <taxon>Pseudocrenilabrinae</taxon>
        <taxon>Haplochromini</taxon>
        <taxon>Astatotilapia</taxon>
    </lineage>
</organism>
<dbReference type="PANTHER" id="PTHR11481:SF64">
    <property type="entry name" value="FC RECEPTOR-LIKE PROTEIN 4"/>
    <property type="match status" value="1"/>
</dbReference>
<accession>A0AAX7SER5</accession>
<reference evidence="7" key="4">
    <citation type="submission" date="2025-09" db="UniProtKB">
        <authorList>
            <consortium name="Ensembl"/>
        </authorList>
    </citation>
    <scope>IDENTIFICATION</scope>
</reference>
<evidence type="ECO:0000256" key="4">
    <source>
        <dbReference type="SAM" id="Phobius"/>
    </source>
</evidence>
<dbReference type="InterPro" id="IPR036179">
    <property type="entry name" value="Ig-like_dom_sf"/>
</dbReference>
<feature type="transmembrane region" description="Helical" evidence="4">
    <location>
        <begin position="221"/>
        <end position="242"/>
    </location>
</feature>
<dbReference type="PANTHER" id="PTHR11481">
    <property type="entry name" value="IMMUNOGLOBULIN FC RECEPTOR"/>
    <property type="match status" value="1"/>
</dbReference>
<feature type="domain" description="Ig-like" evidence="6">
    <location>
        <begin position="135"/>
        <end position="211"/>
    </location>
</feature>
<keyword evidence="4" id="KW-0472">Membrane</keyword>
<dbReference type="GO" id="GO:0006955">
    <property type="term" value="P:immune response"/>
    <property type="evidence" value="ECO:0007669"/>
    <property type="project" value="TreeGrafter"/>
</dbReference>
<dbReference type="Gene3D" id="2.60.40.10">
    <property type="entry name" value="Immunoglobulins"/>
    <property type="match status" value="2"/>
</dbReference>
<feature type="region of interest" description="Disordered" evidence="3">
    <location>
        <begin position="292"/>
        <end position="336"/>
    </location>
</feature>
<keyword evidence="8" id="KW-1185">Reference proteome</keyword>
<keyword evidence="4" id="KW-1133">Transmembrane helix</keyword>
<evidence type="ECO:0000256" key="1">
    <source>
        <dbReference type="ARBA" id="ARBA00022729"/>
    </source>
</evidence>
<dbReference type="GO" id="GO:0007166">
    <property type="term" value="P:cell surface receptor signaling pathway"/>
    <property type="evidence" value="ECO:0007669"/>
    <property type="project" value="TreeGrafter"/>
</dbReference>
<evidence type="ECO:0000259" key="6">
    <source>
        <dbReference type="PROSITE" id="PS50835"/>
    </source>
</evidence>
<evidence type="ECO:0000256" key="2">
    <source>
        <dbReference type="ARBA" id="ARBA00023157"/>
    </source>
</evidence>
<dbReference type="SMART" id="SM00408">
    <property type="entry name" value="IGc2"/>
    <property type="match status" value="1"/>
</dbReference>
<reference evidence="7 8" key="1">
    <citation type="submission" date="2018-05" db="EMBL/GenBank/DDBJ databases">
        <authorList>
            <person name="Datahose"/>
        </authorList>
    </citation>
    <scope>NUCLEOTIDE SEQUENCE</scope>
</reference>
<dbReference type="GO" id="GO:0004888">
    <property type="term" value="F:transmembrane signaling receptor activity"/>
    <property type="evidence" value="ECO:0007669"/>
    <property type="project" value="TreeGrafter"/>
</dbReference>
<evidence type="ECO:0000313" key="7">
    <source>
        <dbReference type="Ensembl" id="ENSACLP00000042578.1"/>
    </source>
</evidence>